<dbReference type="GO" id="GO:0000976">
    <property type="term" value="F:transcription cis-regulatory region binding"/>
    <property type="evidence" value="ECO:0007669"/>
    <property type="project" value="TreeGrafter"/>
</dbReference>
<dbReference type="InParanoid" id="A0A7X0JRS7"/>
<dbReference type="Pfam" id="PF00440">
    <property type="entry name" value="TetR_N"/>
    <property type="match status" value="1"/>
</dbReference>
<dbReference type="InterPro" id="IPR009057">
    <property type="entry name" value="Homeodomain-like_sf"/>
</dbReference>
<dbReference type="InterPro" id="IPR001647">
    <property type="entry name" value="HTH_TetR"/>
</dbReference>
<evidence type="ECO:0000256" key="4">
    <source>
        <dbReference type="PROSITE-ProRule" id="PRU00335"/>
    </source>
</evidence>
<dbReference type="PANTHER" id="PTHR30055:SF234">
    <property type="entry name" value="HTH-TYPE TRANSCRIPTIONAL REGULATOR BETI"/>
    <property type="match status" value="1"/>
</dbReference>
<feature type="domain" description="HTH tetR-type" evidence="6">
    <location>
        <begin position="20"/>
        <end position="80"/>
    </location>
</feature>
<reference evidence="7 8" key="1">
    <citation type="submission" date="2020-08" db="EMBL/GenBank/DDBJ databases">
        <title>Genomic Encyclopedia of Type Strains, Phase IV (KMG-IV): sequencing the most valuable type-strain genomes for metagenomic binning, comparative biology and taxonomic classification.</title>
        <authorList>
            <person name="Goeker M."/>
        </authorList>
    </citation>
    <scope>NUCLEOTIDE SEQUENCE [LARGE SCALE GENOMIC DNA]</scope>
    <source>
        <strain evidence="7 8">DSM 22368</strain>
    </source>
</reference>
<dbReference type="PROSITE" id="PS50977">
    <property type="entry name" value="HTH_TETR_2"/>
    <property type="match status" value="1"/>
</dbReference>
<comment type="caution">
    <text evidence="7">The sequence shown here is derived from an EMBL/GenBank/DDBJ whole genome shotgun (WGS) entry which is preliminary data.</text>
</comment>
<evidence type="ECO:0000256" key="1">
    <source>
        <dbReference type="ARBA" id="ARBA00023015"/>
    </source>
</evidence>
<protein>
    <submittedName>
        <fullName evidence="7">AcrR family transcriptional regulator</fullName>
    </submittedName>
</protein>
<dbReference type="InterPro" id="IPR041674">
    <property type="entry name" value="TetR_C_22"/>
</dbReference>
<dbReference type="Pfam" id="PF17928">
    <property type="entry name" value="TetR_C_22"/>
    <property type="match status" value="1"/>
</dbReference>
<gene>
    <name evidence="7" type="ORF">HNR48_001391</name>
</gene>
<evidence type="ECO:0000256" key="5">
    <source>
        <dbReference type="SAM" id="MobiDB-lite"/>
    </source>
</evidence>
<dbReference type="RefSeq" id="WP_166849390.1">
    <property type="nucleotide sequence ID" value="NZ_JAAONY010000001.1"/>
</dbReference>
<evidence type="ECO:0000256" key="2">
    <source>
        <dbReference type="ARBA" id="ARBA00023125"/>
    </source>
</evidence>
<organism evidence="7 8">
    <name type="scientific">Pseudoteredinibacter isoporae</name>
    <dbReference type="NCBI Taxonomy" id="570281"/>
    <lineage>
        <taxon>Bacteria</taxon>
        <taxon>Pseudomonadati</taxon>
        <taxon>Pseudomonadota</taxon>
        <taxon>Gammaproteobacteria</taxon>
        <taxon>Cellvibrionales</taxon>
        <taxon>Cellvibrionaceae</taxon>
        <taxon>Pseudoteredinibacter</taxon>
    </lineage>
</organism>
<evidence type="ECO:0000259" key="6">
    <source>
        <dbReference type="PROSITE" id="PS50977"/>
    </source>
</evidence>
<dbReference type="GO" id="GO:0003700">
    <property type="term" value="F:DNA-binding transcription factor activity"/>
    <property type="evidence" value="ECO:0007669"/>
    <property type="project" value="TreeGrafter"/>
</dbReference>
<accession>A0A7X0JRS7</accession>
<dbReference type="EMBL" id="JACHHT010000001">
    <property type="protein sequence ID" value="MBB6521113.1"/>
    <property type="molecule type" value="Genomic_DNA"/>
</dbReference>
<evidence type="ECO:0000256" key="3">
    <source>
        <dbReference type="ARBA" id="ARBA00023163"/>
    </source>
</evidence>
<sequence>MSRSSESLRIRRTPEQDRSKATLQAIHSAAASLFGSRGTEAVSMTAIADAAGMTKAALYRYFDNKQALIYAMASDMFKQNRQRLIDTLSENPTSARGKLKEALQEYCELHREEPFRIRLFCALHTDPEISQLEISESKKNAEIWADYILKTQPHLEKKKLRRHLFLMMELVDGLTRVVLASSKSESKLLVSDFVDSFLEGVVD</sequence>
<proteinExistence type="predicted"/>
<keyword evidence="2 4" id="KW-0238">DNA-binding</keyword>
<feature type="region of interest" description="Disordered" evidence="5">
    <location>
        <begin position="1"/>
        <end position="21"/>
    </location>
</feature>
<evidence type="ECO:0000313" key="7">
    <source>
        <dbReference type="EMBL" id="MBB6521113.1"/>
    </source>
</evidence>
<dbReference type="AlphaFoldDB" id="A0A7X0JRS7"/>
<dbReference type="PRINTS" id="PR00455">
    <property type="entry name" value="HTHTETR"/>
</dbReference>
<name>A0A7X0JRS7_9GAMM</name>
<keyword evidence="3" id="KW-0804">Transcription</keyword>
<feature type="DNA-binding region" description="H-T-H motif" evidence="4">
    <location>
        <begin position="43"/>
        <end position="62"/>
    </location>
</feature>
<dbReference type="Proteomes" id="UP000528457">
    <property type="component" value="Unassembled WGS sequence"/>
</dbReference>
<keyword evidence="1" id="KW-0805">Transcription regulation</keyword>
<evidence type="ECO:0000313" key="8">
    <source>
        <dbReference type="Proteomes" id="UP000528457"/>
    </source>
</evidence>
<feature type="compositionally biased region" description="Basic and acidic residues" evidence="5">
    <location>
        <begin position="1"/>
        <end position="20"/>
    </location>
</feature>
<dbReference type="SUPFAM" id="SSF46689">
    <property type="entry name" value="Homeodomain-like"/>
    <property type="match status" value="1"/>
</dbReference>
<dbReference type="PANTHER" id="PTHR30055">
    <property type="entry name" value="HTH-TYPE TRANSCRIPTIONAL REGULATOR RUTR"/>
    <property type="match status" value="1"/>
</dbReference>
<keyword evidence="8" id="KW-1185">Reference proteome</keyword>
<dbReference type="InterPro" id="IPR050109">
    <property type="entry name" value="HTH-type_TetR-like_transc_reg"/>
</dbReference>
<dbReference type="Gene3D" id="1.10.357.10">
    <property type="entry name" value="Tetracycline Repressor, domain 2"/>
    <property type="match status" value="1"/>
</dbReference>